<dbReference type="SUPFAM" id="SSF50998">
    <property type="entry name" value="Quinoprotein alcohol dehydrogenase-like"/>
    <property type="match status" value="1"/>
</dbReference>
<dbReference type="InterPro" id="IPR008707">
    <property type="entry name" value="B-propeller_PilY1"/>
</dbReference>
<evidence type="ECO:0000256" key="3">
    <source>
        <dbReference type="ARBA" id="ARBA00022558"/>
    </source>
</evidence>
<dbReference type="Pfam" id="PF05567">
    <property type="entry name" value="T4P_PilY1"/>
    <property type="match status" value="1"/>
</dbReference>
<evidence type="ECO:0000256" key="7">
    <source>
        <dbReference type="SAM" id="MobiDB-lite"/>
    </source>
</evidence>
<evidence type="ECO:0000256" key="6">
    <source>
        <dbReference type="ARBA" id="ARBA00023263"/>
    </source>
</evidence>
<sequence>MSTLPNSPLRTRLQALASALTLGLALAGHLAQAAVPDIANVPLGTTSTTTAKPNIMFILDDSGSMNWLYMPDEMSNSGRYGYWSSQCNGVAFNPDPTVTYAPPVRINATTGAIESYPDVPFTAAPDDGFASGSGTVNLATSGNIFYRYTGSQPALSWRYATNGSVDTSTTFYSECQTATTTASSVFTRVTMADLSASDQQRYANWYSYYRKRVLTMRTAAGRAFADLSDGYRVGFTKISDTSVTGNNFLPPADFNTAQKVAFFNLLYTSGTGGFTPLRGALSKVGRYYGGVLVRSGSPDPVQYSCQRNYSVLSTDGYWNDDSEFSTYGPLDLAGNNVGQQDGTALRPMKDGATTRVTRVRTQEVGSTTVTETPLRATSTGRRNIVSSATGQRRINGNRCDNDEYLVTRTNADSASCSIDWTRTTTATNSTITRYTTVIVDGTAGPTSTAPSDRNESTSTPATTPACPQANWVLSNTATTSDRCRTINELRNDGLTIGATTFTTNTAGAATATGPAVTVSNTPINTDNTVETTTTTAGDSNTLADVAHYYWATDLRSTLENNVPTNSSDSATHQHMSTFTIGLGLKGTLNYDRNYLSQSSGDFVDIKNGTKNWPVPSGTVGSSENATHIDDLWHAAVNGRGQYFSASNPDQLDDAITTTLASIQRVTESGAAAAASTLTPVLGDDWVFVPSFTTGEWAGDLRAFKFTFTDTGELVAPDTGPNQEIWSASQRLNARTTARRVLFRNGTALSDFNATNLSAAGLLAPFENRCTRGASTENLSQCGGLSTNAQAKVTAENLVSYLAGDRSLYLNATATDDQVFRTRLTSLLGDFVNASPVYVGKPPFRYADAGYAAFAADKASRAPVVYAASNDGMLHAFKVGTGRGDATGGTELWAYVPSAAMGQMWRLADQNYDHRFYVDATPNVSDVYDATAGRWRTILVAGLGAGGRGYFALDVTDPDNPVSLWEYTDTNLGYTYGNPVVTKDASGTWIVAFTSGTNNVSGGDGVGRLYVLNAITGALVRSISTGAGDTTTPSNMGRLNAWVASDTDNTALRFYAGDTLGNLWRFDHDDRIAPAGREAMLLGRAETSTGTAQPITAKPVLTEKSINGVATAIISVGTGRLLTTTDLGDTTTQSIYGIKDTLGATGLGVLRSTGAALVQQTLNNTTRLVDTVAPLDWSTRNGWYIDLTAASKEKVYVDGVQLAAGILAFASTVPNADACSQGGSSYLYQIDINTGQVTGVDTFTTMIVGLNRVMSNNGKVSAIVTTQDQKTVLKGSTGGSGGGGSNVRRASWRELTD</sequence>
<keyword evidence="8" id="KW-0732">Signal</keyword>
<keyword evidence="11" id="KW-1185">Reference proteome</keyword>
<evidence type="ECO:0000256" key="8">
    <source>
        <dbReference type="SAM" id="SignalP"/>
    </source>
</evidence>
<feature type="signal peptide" evidence="8">
    <location>
        <begin position="1"/>
        <end position="33"/>
    </location>
</feature>
<keyword evidence="4" id="KW-0479">Metal-binding</keyword>
<evidence type="ECO:0000256" key="2">
    <source>
        <dbReference type="ARBA" id="ARBA00008387"/>
    </source>
</evidence>
<dbReference type="RefSeq" id="WP_242615423.1">
    <property type="nucleotide sequence ID" value="NZ_SGWV01000007.1"/>
</dbReference>
<feature type="chain" id="PRO_5020591534" evidence="8">
    <location>
        <begin position="34"/>
        <end position="1296"/>
    </location>
</feature>
<feature type="region of interest" description="Disordered" evidence="7">
    <location>
        <begin position="442"/>
        <end position="464"/>
    </location>
</feature>
<evidence type="ECO:0000256" key="4">
    <source>
        <dbReference type="ARBA" id="ARBA00022723"/>
    </source>
</evidence>
<keyword evidence="5" id="KW-0106">Calcium</keyword>
<organism evidence="10 11">
    <name type="scientific">Sphaerotilus mobilis</name>
    <dbReference type="NCBI Taxonomy" id="47994"/>
    <lineage>
        <taxon>Bacteria</taxon>
        <taxon>Pseudomonadati</taxon>
        <taxon>Pseudomonadota</taxon>
        <taxon>Betaproteobacteria</taxon>
        <taxon>Burkholderiales</taxon>
        <taxon>Sphaerotilaceae</taxon>
        <taxon>Sphaerotilus</taxon>
    </lineage>
</organism>
<comment type="similarity">
    <text evidence="2">Belongs to the PilY1 family.</text>
</comment>
<gene>
    <name evidence="10" type="ORF">EV685_0996</name>
</gene>
<comment type="subcellular location">
    <subcellularLocation>
        <location evidence="1">Fimbrium</location>
    </subcellularLocation>
</comment>
<accession>A0A4Q7LXH4</accession>
<dbReference type="GO" id="GO:0046872">
    <property type="term" value="F:metal ion binding"/>
    <property type="evidence" value="ECO:0007669"/>
    <property type="project" value="UniProtKB-KW"/>
</dbReference>
<dbReference type="EMBL" id="SGWV01000007">
    <property type="protein sequence ID" value="RZS58699.1"/>
    <property type="molecule type" value="Genomic_DNA"/>
</dbReference>
<evidence type="ECO:0000313" key="11">
    <source>
        <dbReference type="Proteomes" id="UP000293433"/>
    </source>
</evidence>
<evidence type="ECO:0000259" key="9">
    <source>
        <dbReference type="Pfam" id="PF05567"/>
    </source>
</evidence>
<dbReference type="InterPro" id="IPR011047">
    <property type="entry name" value="Quinoprotein_ADH-like_sf"/>
</dbReference>
<name>A0A4Q7LXH4_9BURK</name>
<evidence type="ECO:0000256" key="5">
    <source>
        <dbReference type="ARBA" id="ARBA00022837"/>
    </source>
</evidence>
<reference evidence="10 11" key="1">
    <citation type="submission" date="2019-02" db="EMBL/GenBank/DDBJ databases">
        <title>Genomic Encyclopedia of Type Strains, Phase IV (KMG-IV): sequencing the most valuable type-strain genomes for metagenomic binning, comparative biology and taxonomic classification.</title>
        <authorList>
            <person name="Goeker M."/>
        </authorList>
    </citation>
    <scope>NUCLEOTIDE SEQUENCE [LARGE SCALE GENOMIC DNA]</scope>
    <source>
        <strain evidence="10 11">DSM 10617</strain>
    </source>
</reference>
<dbReference type="GO" id="GO:0009289">
    <property type="term" value="C:pilus"/>
    <property type="evidence" value="ECO:0007669"/>
    <property type="project" value="UniProtKB-SubCell"/>
</dbReference>
<dbReference type="Proteomes" id="UP000293433">
    <property type="component" value="Unassembled WGS sequence"/>
</dbReference>
<evidence type="ECO:0000256" key="1">
    <source>
        <dbReference type="ARBA" id="ARBA00004561"/>
    </source>
</evidence>
<feature type="compositionally biased region" description="Gly residues" evidence="7">
    <location>
        <begin position="1275"/>
        <end position="1284"/>
    </location>
</feature>
<keyword evidence="3" id="KW-1029">Fimbrium biogenesis</keyword>
<comment type="caution">
    <text evidence="10">The sequence shown here is derived from an EMBL/GenBank/DDBJ whole genome shotgun (WGS) entry which is preliminary data.</text>
</comment>
<feature type="region of interest" description="Disordered" evidence="7">
    <location>
        <begin position="1272"/>
        <end position="1296"/>
    </location>
</feature>
<protein>
    <submittedName>
        <fullName evidence="10">Type IV pilus assembly protein PilY1</fullName>
    </submittedName>
</protein>
<proteinExistence type="inferred from homology"/>
<evidence type="ECO:0000313" key="10">
    <source>
        <dbReference type="EMBL" id="RZS58699.1"/>
    </source>
</evidence>
<feature type="domain" description="PilY1 beta-propeller" evidence="9">
    <location>
        <begin position="827"/>
        <end position="1164"/>
    </location>
</feature>
<keyword evidence="6" id="KW-0281">Fimbrium</keyword>